<evidence type="ECO:0000256" key="1">
    <source>
        <dbReference type="SAM" id="Phobius"/>
    </source>
</evidence>
<sequence length="186" mass="19394">MALVLLGLSTGVVAVALPWWEMAAWVLVPLGLARATSALRPGKGNAAAGAGLVVGLVLVTASGWAVPAAWLAVNGEQVRCALVDRTAVSTNGQGGRNRYEHHFDCAGERVRYDVARTGHVAEVGETRDLVLDPARRVPPRLGPVSRFPVLVLLLLCAGAAAFVVLVAAAKREPAPPKPLTPDDGFL</sequence>
<keyword evidence="1" id="KW-1133">Transmembrane helix</keyword>
<evidence type="ECO:0008006" key="4">
    <source>
        <dbReference type="Google" id="ProtNLM"/>
    </source>
</evidence>
<evidence type="ECO:0000313" key="2">
    <source>
        <dbReference type="EMBL" id="MDQ2587050.1"/>
    </source>
</evidence>
<organism evidence="2 3">
    <name type="scientific">Saccharothrix yanglingensis</name>
    <dbReference type="NCBI Taxonomy" id="659496"/>
    <lineage>
        <taxon>Bacteria</taxon>
        <taxon>Bacillati</taxon>
        <taxon>Actinomycetota</taxon>
        <taxon>Actinomycetes</taxon>
        <taxon>Pseudonocardiales</taxon>
        <taxon>Pseudonocardiaceae</taxon>
        <taxon>Saccharothrix</taxon>
    </lineage>
</organism>
<accession>A0ABU0X4K8</accession>
<dbReference type="Proteomes" id="UP001225605">
    <property type="component" value="Unassembled WGS sequence"/>
</dbReference>
<keyword evidence="1" id="KW-0812">Transmembrane</keyword>
<gene>
    <name evidence="2" type="ORF">CKY47_24310</name>
</gene>
<proteinExistence type="predicted"/>
<reference evidence="2 3" key="1">
    <citation type="submission" date="2017-06" db="EMBL/GenBank/DDBJ databases">
        <title>Cultured bacterium strain Saccharothrix yanglingensis Hhs.015.</title>
        <authorList>
            <person name="Xia Y."/>
        </authorList>
    </citation>
    <scope>NUCLEOTIDE SEQUENCE [LARGE SCALE GENOMIC DNA]</scope>
    <source>
        <strain evidence="2 3">Hhs.015</strain>
    </source>
</reference>
<feature type="transmembrane region" description="Helical" evidence="1">
    <location>
        <begin position="47"/>
        <end position="73"/>
    </location>
</feature>
<keyword evidence="3" id="KW-1185">Reference proteome</keyword>
<comment type="caution">
    <text evidence="2">The sequence shown here is derived from an EMBL/GenBank/DDBJ whole genome shotgun (WGS) entry which is preliminary data.</text>
</comment>
<dbReference type="EMBL" id="NSDM01000011">
    <property type="protein sequence ID" value="MDQ2587050.1"/>
    <property type="molecule type" value="Genomic_DNA"/>
</dbReference>
<name>A0ABU0X4K8_9PSEU</name>
<protein>
    <recommendedName>
        <fullName evidence="4">DUF3592 domain-containing protein</fullName>
    </recommendedName>
</protein>
<keyword evidence="1" id="KW-0472">Membrane</keyword>
<evidence type="ECO:0000313" key="3">
    <source>
        <dbReference type="Proteomes" id="UP001225605"/>
    </source>
</evidence>
<feature type="transmembrane region" description="Helical" evidence="1">
    <location>
        <begin position="149"/>
        <end position="169"/>
    </location>
</feature>